<dbReference type="InterPro" id="IPR044149">
    <property type="entry name" value="Nitrilases_CHs"/>
</dbReference>
<dbReference type="Proteomes" id="UP000319663">
    <property type="component" value="Unassembled WGS sequence"/>
</dbReference>
<dbReference type="EMBL" id="VIFY01000283">
    <property type="protein sequence ID" value="TQB67900.1"/>
    <property type="molecule type" value="Genomic_DNA"/>
</dbReference>
<dbReference type="AlphaFoldDB" id="A0A507QLT2"/>
<dbReference type="SUPFAM" id="SSF56317">
    <property type="entry name" value="Carbon-nitrogen hydrolase"/>
    <property type="match status" value="1"/>
</dbReference>
<name>A0A507QLT2_MONPU</name>
<evidence type="ECO:0000313" key="6">
    <source>
        <dbReference type="Proteomes" id="UP000319663"/>
    </source>
</evidence>
<dbReference type="PROSITE" id="PS00920">
    <property type="entry name" value="NITRIL_CHT_1"/>
    <property type="match status" value="1"/>
</dbReference>
<dbReference type="STRING" id="5098.A0A507QLT2"/>
<protein>
    <submittedName>
        <fullName evidence="5">Nitrilase</fullName>
    </submittedName>
</protein>
<dbReference type="FunFam" id="3.60.110.10:FF:000016">
    <property type="entry name" value="Nitrilase blr3397"/>
    <property type="match status" value="1"/>
</dbReference>
<evidence type="ECO:0000313" key="5">
    <source>
        <dbReference type="EMBL" id="TQB67900.1"/>
    </source>
</evidence>
<dbReference type="InterPro" id="IPR000132">
    <property type="entry name" value="Nitrilase/CN_hydratase_CS"/>
</dbReference>
<reference evidence="5 6" key="1">
    <citation type="submission" date="2019-06" db="EMBL/GenBank/DDBJ databases">
        <title>Wine fermentation using esterase from Monascus purpureus.</title>
        <authorList>
            <person name="Geng C."/>
            <person name="Zhang Y."/>
        </authorList>
    </citation>
    <scope>NUCLEOTIDE SEQUENCE [LARGE SCALE GENOMIC DNA]</scope>
    <source>
        <strain evidence="5">HQ1</strain>
    </source>
</reference>
<feature type="region of interest" description="Disordered" evidence="3">
    <location>
        <begin position="280"/>
        <end position="329"/>
    </location>
</feature>
<keyword evidence="6" id="KW-1185">Reference proteome</keyword>
<evidence type="ECO:0000256" key="1">
    <source>
        <dbReference type="ARBA" id="ARBA00008129"/>
    </source>
</evidence>
<evidence type="ECO:0000259" key="4">
    <source>
        <dbReference type="PROSITE" id="PS50263"/>
    </source>
</evidence>
<proteinExistence type="inferred from homology"/>
<evidence type="ECO:0000256" key="2">
    <source>
        <dbReference type="PROSITE-ProRule" id="PRU10139"/>
    </source>
</evidence>
<feature type="compositionally biased region" description="Polar residues" evidence="3">
    <location>
        <begin position="290"/>
        <end position="316"/>
    </location>
</feature>
<accession>A0A507QLT2</accession>
<dbReference type="OrthoDB" id="10250282at2759"/>
<dbReference type="GO" id="GO:0016836">
    <property type="term" value="F:hydro-lyase activity"/>
    <property type="evidence" value="ECO:0007669"/>
    <property type="project" value="UniProtKB-ARBA"/>
</dbReference>
<dbReference type="GO" id="GO:0000257">
    <property type="term" value="F:nitrilase activity"/>
    <property type="evidence" value="ECO:0007669"/>
    <property type="project" value="UniProtKB-ARBA"/>
</dbReference>
<feature type="domain" description="CN hydrolase" evidence="4">
    <location>
        <begin position="4"/>
        <end position="300"/>
    </location>
</feature>
<sequence length="425" mass="45586">MPKLTVAVAQSRTLSTLHATLSALERITHHAASRGIHLLLFPEAYLGGYPRTCDFGSAVGSRAPHGREQFLEYFKSAVDLGDTPEGAGEEWVLRKLPVGTDEEGEEMEYRGDGTRETLERIARESGVFVVTGVVERAGGSLYCAVVYVDPVRGVLGKRRKVMPTGSERLIWAQGSPSTLKAVTTTLNGIRVTLAAAICWENFMPLLRQSLYSQNVNLYLAPTADGRETWLPLMRTIGCEGRTFVLSANQCVRYDELPEWIRATTTIAGDEREGEGASLAGIQEPLPTPTPSGTAMGTTPLPSRSILDSSGTSTPGSQIDLDGKSGTAGRKKISPFVSRGGSCIVSPFGEVLAGPIWEVSTDDNPDRFTTTDELESSVAIGDGLAVSEIDVDDCVRGKMDFDVAGGYLRGDSFHLTVDGLCLDPPV</sequence>
<evidence type="ECO:0000256" key="3">
    <source>
        <dbReference type="SAM" id="MobiDB-lite"/>
    </source>
</evidence>
<comment type="similarity">
    <text evidence="1">Belongs to the carbon-nitrogen hydrolase superfamily. Nitrilase family.</text>
</comment>
<comment type="caution">
    <text evidence="5">The sequence shown here is derived from an EMBL/GenBank/DDBJ whole genome shotgun (WGS) entry which is preliminary data.</text>
</comment>
<dbReference type="Pfam" id="PF00795">
    <property type="entry name" value="CN_hydrolase"/>
    <property type="match status" value="1"/>
</dbReference>
<dbReference type="PANTHER" id="PTHR46044:SF1">
    <property type="entry name" value="CN HYDROLASE DOMAIN-CONTAINING PROTEIN"/>
    <property type="match status" value="1"/>
</dbReference>
<feature type="active site" description="Proton acceptor" evidence="2">
    <location>
        <position position="43"/>
    </location>
</feature>
<dbReference type="Gene3D" id="3.60.110.10">
    <property type="entry name" value="Carbon-nitrogen hydrolase"/>
    <property type="match status" value="1"/>
</dbReference>
<organism evidence="5 6">
    <name type="scientific">Monascus purpureus</name>
    <name type="common">Red mold</name>
    <name type="synonym">Monascus anka</name>
    <dbReference type="NCBI Taxonomy" id="5098"/>
    <lineage>
        <taxon>Eukaryota</taxon>
        <taxon>Fungi</taxon>
        <taxon>Dikarya</taxon>
        <taxon>Ascomycota</taxon>
        <taxon>Pezizomycotina</taxon>
        <taxon>Eurotiomycetes</taxon>
        <taxon>Eurotiomycetidae</taxon>
        <taxon>Eurotiales</taxon>
        <taxon>Aspergillaceae</taxon>
        <taxon>Monascus</taxon>
    </lineage>
</organism>
<dbReference type="PROSITE" id="PS50263">
    <property type="entry name" value="CN_HYDROLASE"/>
    <property type="match status" value="1"/>
</dbReference>
<gene>
    <name evidence="5" type="primary">NIT1</name>
    <name evidence="5" type="ORF">MPDQ_004401</name>
</gene>
<dbReference type="InterPro" id="IPR003010">
    <property type="entry name" value="C-N_Hydrolase"/>
</dbReference>
<dbReference type="InterPro" id="IPR036526">
    <property type="entry name" value="C-N_Hydrolase_sf"/>
</dbReference>
<dbReference type="PANTHER" id="PTHR46044">
    <property type="entry name" value="NITRILASE"/>
    <property type="match status" value="1"/>
</dbReference>